<dbReference type="InterPro" id="IPR003607">
    <property type="entry name" value="HD/PDEase_dom"/>
</dbReference>
<dbReference type="AlphaFoldDB" id="A0A4R4E9A6"/>
<gene>
    <name evidence="3" type="ORF">E0485_16970</name>
</gene>
<dbReference type="Gene3D" id="1.10.3210.10">
    <property type="entry name" value="Hypothetical protein af1432"/>
    <property type="match status" value="1"/>
</dbReference>
<dbReference type="RefSeq" id="WP_132419262.1">
    <property type="nucleotide sequence ID" value="NZ_SKFG01000018.1"/>
</dbReference>
<keyword evidence="4" id="KW-1185">Reference proteome</keyword>
<name>A0A4R4E9A6_9BACL</name>
<feature type="transmembrane region" description="Helical" evidence="1">
    <location>
        <begin position="333"/>
        <end position="353"/>
    </location>
</feature>
<feature type="transmembrane region" description="Helical" evidence="1">
    <location>
        <begin position="410"/>
        <end position="427"/>
    </location>
</feature>
<dbReference type="SMART" id="SM00471">
    <property type="entry name" value="HDc"/>
    <property type="match status" value="1"/>
</dbReference>
<dbReference type="Proteomes" id="UP000295418">
    <property type="component" value="Unassembled WGS sequence"/>
</dbReference>
<organism evidence="3 4">
    <name type="scientific">Paenibacillus albiflavus</name>
    <dbReference type="NCBI Taxonomy" id="2545760"/>
    <lineage>
        <taxon>Bacteria</taxon>
        <taxon>Bacillati</taxon>
        <taxon>Bacillota</taxon>
        <taxon>Bacilli</taxon>
        <taxon>Bacillales</taxon>
        <taxon>Paenibacillaceae</taxon>
        <taxon>Paenibacillus</taxon>
    </lineage>
</organism>
<keyword evidence="1" id="KW-0472">Membrane</keyword>
<dbReference type="PANTHER" id="PTHR36442:SF1">
    <property type="entry name" value="CYCLIC-DI-AMP PHOSPHODIESTERASE PGPH"/>
    <property type="match status" value="1"/>
</dbReference>
<feature type="transmembrane region" description="Helical" evidence="1">
    <location>
        <begin position="478"/>
        <end position="499"/>
    </location>
</feature>
<feature type="transmembrane region" description="Helical" evidence="1">
    <location>
        <begin position="300"/>
        <end position="321"/>
    </location>
</feature>
<feature type="transmembrane region" description="Helical" evidence="1">
    <location>
        <begin position="439"/>
        <end position="458"/>
    </location>
</feature>
<dbReference type="InterPro" id="IPR052722">
    <property type="entry name" value="PgpH_phosphodiesterase"/>
</dbReference>
<evidence type="ECO:0000259" key="2">
    <source>
        <dbReference type="SMART" id="SM00471"/>
    </source>
</evidence>
<sequence length="746" mass="83749">MKQQELNHQDKKDMRLAGWKNSYWVRLLLFALMGIIFYVSLLGPLVPQKYDIQLGQPAEKTIYAPKQIENEEATDMAKEDAAKKVPDDYKNINFKNEQAVYSVYSKINAINGDIETKFEDKVNLYRTVITSVISEYQAGIIKNFSDKKLYSEELIAEIRQKVNDQTYKIPEEVLYKVPRLTADDINEMLPVSREIVARLMMDQINDAQTVRAKVAEQVNMSTLTKASSREIAQEIIKAVIMPNKFFDEKGTNEAKAKARESVKPIYINKGEELIRAGTIITQDKYDMLEKNRLLKDKANYSAHIGLLLIIFLCCMMLYMLARHMKSSIHNNNSQLLMLVVIFTLTLIVMKIFGIAQNVQGPNIAFLAPVAMGTMLIVILLDVQLAFVSSVLFALFASIIFDMEHIQPFDYSYGFITLVICCSSIFMIQKASQRSTILKAGGLISFFSVLAIVAIMLLSNSEITSKEALLSLAFGAGGGVLTSMVVIGLLPFFELAFGILSPLKMVEISNPNHPLLRKLLTETPGTYHHSIMVGNLSEAAAEAIGADGLLCRVGSYYHDIGKTKRPSYFIENQTNIENPHDRIEPELSKSIIIAHPRDGVEMLKEYKIPKLIQDIAMQHHGTTFLGFFYHKAKKLAESEGRDPSEVTEEQFRYPGPKAQSKEAAIVGIADSVEAAVRSLRNPTMEQIDSMVHKIIKSRLDDGQFNECDLTLKELDVIAKTLNEALLGIFHSRIEYPSDTKTEVKANG</sequence>
<dbReference type="InterPro" id="IPR006675">
    <property type="entry name" value="HDIG_dom"/>
</dbReference>
<dbReference type="Pfam" id="PF07698">
    <property type="entry name" value="7TM-7TMR_HD"/>
    <property type="match status" value="1"/>
</dbReference>
<keyword evidence="1" id="KW-1133">Transmembrane helix</keyword>
<dbReference type="SUPFAM" id="SSF109604">
    <property type="entry name" value="HD-domain/PDEase-like"/>
    <property type="match status" value="1"/>
</dbReference>
<dbReference type="NCBIfam" id="TIGR00277">
    <property type="entry name" value="HDIG"/>
    <property type="match status" value="1"/>
</dbReference>
<feature type="transmembrane region" description="Helical" evidence="1">
    <location>
        <begin position="365"/>
        <end position="398"/>
    </location>
</feature>
<keyword evidence="1" id="KW-0812">Transmembrane</keyword>
<protein>
    <submittedName>
        <fullName evidence="3">HDIG domain-containing protein</fullName>
    </submittedName>
</protein>
<dbReference type="EMBL" id="SKFG01000018">
    <property type="protein sequence ID" value="TCZ75583.1"/>
    <property type="molecule type" value="Genomic_DNA"/>
</dbReference>
<feature type="transmembrane region" description="Helical" evidence="1">
    <location>
        <begin position="23"/>
        <end position="46"/>
    </location>
</feature>
<dbReference type="Pfam" id="PF01966">
    <property type="entry name" value="HD"/>
    <property type="match status" value="1"/>
</dbReference>
<dbReference type="InterPro" id="IPR011624">
    <property type="entry name" value="Metal-dep_PHydrolase_7TM_extra"/>
</dbReference>
<dbReference type="PANTHER" id="PTHR36442">
    <property type="entry name" value="CYCLIC-DI-AMP PHOSPHODIESTERASE PGPH"/>
    <property type="match status" value="1"/>
</dbReference>
<dbReference type="InterPro" id="IPR006674">
    <property type="entry name" value="HD_domain"/>
</dbReference>
<dbReference type="InterPro" id="IPR011621">
    <property type="entry name" value="Metal-dep_PHydrolase_7TM_intra"/>
</dbReference>
<feature type="domain" description="HD/PDEase" evidence="2">
    <location>
        <begin position="521"/>
        <end position="683"/>
    </location>
</feature>
<evidence type="ECO:0000313" key="3">
    <source>
        <dbReference type="EMBL" id="TCZ75583.1"/>
    </source>
</evidence>
<evidence type="ECO:0000313" key="4">
    <source>
        <dbReference type="Proteomes" id="UP000295418"/>
    </source>
</evidence>
<evidence type="ECO:0000256" key="1">
    <source>
        <dbReference type="SAM" id="Phobius"/>
    </source>
</evidence>
<dbReference type="Pfam" id="PF07697">
    <property type="entry name" value="7TMR-HDED"/>
    <property type="match status" value="1"/>
</dbReference>
<reference evidence="3 4" key="1">
    <citation type="submission" date="2019-03" db="EMBL/GenBank/DDBJ databases">
        <authorList>
            <person name="Kim M.K.M."/>
        </authorList>
    </citation>
    <scope>NUCLEOTIDE SEQUENCE [LARGE SCALE GENOMIC DNA]</scope>
    <source>
        <strain evidence="3 4">18JY21-1</strain>
    </source>
</reference>
<accession>A0A4R4E9A6</accession>
<comment type="caution">
    <text evidence="3">The sequence shown here is derived from an EMBL/GenBank/DDBJ whole genome shotgun (WGS) entry which is preliminary data.</text>
</comment>
<dbReference type="OrthoDB" id="9806952at2"/>
<dbReference type="CDD" id="cd00077">
    <property type="entry name" value="HDc"/>
    <property type="match status" value="1"/>
</dbReference>
<proteinExistence type="predicted"/>